<evidence type="ECO:0000313" key="8">
    <source>
        <dbReference type="Proteomes" id="UP000184782"/>
    </source>
</evidence>
<organism evidence="7 8">
    <name type="scientific">Chryseobacterium scophthalmum</name>
    <dbReference type="NCBI Taxonomy" id="59733"/>
    <lineage>
        <taxon>Bacteria</taxon>
        <taxon>Pseudomonadati</taxon>
        <taxon>Bacteroidota</taxon>
        <taxon>Flavobacteriia</taxon>
        <taxon>Flavobacteriales</taxon>
        <taxon>Weeksellaceae</taxon>
        <taxon>Chryseobacterium group</taxon>
        <taxon>Chryseobacterium</taxon>
    </lineage>
</organism>
<evidence type="ECO:0000259" key="6">
    <source>
        <dbReference type="PROSITE" id="PS50850"/>
    </source>
</evidence>
<dbReference type="OrthoDB" id="9809599at2"/>
<evidence type="ECO:0000256" key="2">
    <source>
        <dbReference type="ARBA" id="ARBA00022692"/>
    </source>
</evidence>
<dbReference type="AlphaFoldDB" id="A0A1N6FR45"/>
<reference evidence="8" key="1">
    <citation type="submission" date="2016-12" db="EMBL/GenBank/DDBJ databases">
        <authorList>
            <person name="Varghese N."/>
            <person name="Submissions S."/>
        </authorList>
    </citation>
    <scope>NUCLEOTIDE SEQUENCE [LARGE SCALE GENOMIC DNA]</scope>
    <source>
        <strain evidence="8">DSM 16779</strain>
    </source>
</reference>
<evidence type="ECO:0000256" key="3">
    <source>
        <dbReference type="ARBA" id="ARBA00022989"/>
    </source>
</evidence>
<feature type="transmembrane region" description="Helical" evidence="5">
    <location>
        <begin position="48"/>
        <end position="67"/>
    </location>
</feature>
<evidence type="ECO:0000256" key="1">
    <source>
        <dbReference type="ARBA" id="ARBA00004141"/>
    </source>
</evidence>
<feature type="transmembrane region" description="Helical" evidence="5">
    <location>
        <begin position="161"/>
        <end position="184"/>
    </location>
</feature>
<dbReference type="PANTHER" id="PTHR23514">
    <property type="entry name" value="BYPASS OF STOP CODON PROTEIN 6"/>
    <property type="match status" value="1"/>
</dbReference>
<sequence length="384" mass="41779">MAQQKLPQIRLSIFYFYFIMGLIFASWASRIPDIKSSLNLNDGQLGQVLFAMPLGQLMMMVVSGYLVNKFGSRIILIIAMTLYAIALTFIPQANSFIQLFLVLFLFGITSNMANIAVNTQAVSLEALYKRNIMSSFHGLWSLGGLTGGILGAVFAETKFSIFTHLIIILILGVIGIIIFSRGLLAQDIKENSDAKTSKKAFKLDSAIIILGLIGFGSMFCEGTMFDWSSVYFSTIIKPDETFVRMGYIASMGAMTFGRFVADRFVNRYQASVVLRFCGILITSGLLLATIAPGLIISTFGFLLIGLGVSSIVPICYSAAGRLKTMSASIAITAVSSISFLGFMIGPPLIGLLSEITDLRIALLAASSFGILIIILSYQYKSIKF</sequence>
<dbReference type="InterPro" id="IPR011701">
    <property type="entry name" value="MFS"/>
</dbReference>
<dbReference type="RefSeq" id="WP_074229673.1">
    <property type="nucleotide sequence ID" value="NZ_FSRQ01000001.1"/>
</dbReference>
<feature type="transmembrane region" description="Helical" evidence="5">
    <location>
        <begin position="74"/>
        <end position="90"/>
    </location>
</feature>
<dbReference type="Pfam" id="PF07690">
    <property type="entry name" value="MFS_1"/>
    <property type="match status" value="1"/>
</dbReference>
<feature type="transmembrane region" description="Helical" evidence="5">
    <location>
        <begin position="358"/>
        <end position="377"/>
    </location>
</feature>
<name>A0A1N6FR45_9FLAO</name>
<feature type="transmembrane region" description="Helical" evidence="5">
    <location>
        <begin position="12"/>
        <end position="28"/>
    </location>
</feature>
<dbReference type="InterPro" id="IPR036259">
    <property type="entry name" value="MFS_trans_sf"/>
</dbReference>
<evidence type="ECO:0000256" key="5">
    <source>
        <dbReference type="SAM" id="Phobius"/>
    </source>
</evidence>
<dbReference type="CDD" id="cd17393">
    <property type="entry name" value="MFS_MosC_like"/>
    <property type="match status" value="1"/>
</dbReference>
<dbReference type="Gene3D" id="1.20.1250.20">
    <property type="entry name" value="MFS general substrate transporter like domains"/>
    <property type="match status" value="1"/>
</dbReference>
<dbReference type="InterPro" id="IPR051788">
    <property type="entry name" value="MFS_Transporter"/>
</dbReference>
<dbReference type="Proteomes" id="UP000184782">
    <property type="component" value="Unassembled WGS sequence"/>
</dbReference>
<accession>A0A1N6FR45</accession>
<evidence type="ECO:0000256" key="4">
    <source>
        <dbReference type="ARBA" id="ARBA00023136"/>
    </source>
</evidence>
<feature type="transmembrane region" description="Helical" evidence="5">
    <location>
        <begin position="138"/>
        <end position="155"/>
    </location>
</feature>
<dbReference type="PANTHER" id="PTHR23514:SF13">
    <property type="entry name" value="INNER MEMBRANE PROTEIN YBJJ"/>
    <property type="match status" value="1"/>
</dbReference>
<evidence type="ECO:0000313" key="7">
    <source>
        <dbReference type="EMBL" id="SIN97704.1"/>
    </source>
</evidence>
<dbReference type="GO" id="GO:0022857">
    <property type="term" value="F:transmembrane transporter activity"/>
    <property type="evidence" value="ECO:0007669"/>
    <property type="project" value="InterPro"/>
</dbReference>
<feature type="transmembrane region" description="Helical" evidence="5">
    <location>
        <begin position="273"/>
        <end position="295"/>
    </location>
</feature>
<feature type="transmembrane region" description="Helical" evidence="5">
    <location>
        <begin position="245"/>
        <end position="261"/>
    </location>
</feature>
<dbReference type="GO" id="GO:0016020">
    <property type="term" value="C:membrane"/>
    <property type="evidence" value="ECO:0007669"/>
    <property type="project" value="UniProtKB-SubCell"/>
</dbReference>
<dbReference type="SUPFAM" id="SSF103473">
    <property type="entry name" value="MFS general substrate transporter"/>
    <property type="match status" value="1"/>
</dbReference>
<feature type="transmembrane region" description="Helical" evidence="5">
    <location>
        <begin position="331"/>
        <end position="352"/>
    </location>
</feature>
<keyword evidence="2 5" id="KW-0812">Transmembrane</keyword>
<dbReference type="EMBL" id="FSRQ01000001">
    <property type="protein sequence ID" value="SIN97704.1"/>
    <property type="molecule type" value="Genomic_DNA"/>
</dbReference>
<feature type="transmembrane region" description="Helical" evidence="5">
    <location>
        <begin position="301"/>
        <end position="319"/>
    </location>
</feature>
<feature type="domain" description="Major facilitator superfamily (MFS) profile" evidence="6">
    <location>
        <begin position="5"/>
        <end position="384"/>
    </location>
</feature>
<protein>
    <submittedName>
        <fullName evidence="7">Fucose permease</fullName>
    </submittedName>
</protein>
<keyword evidence="4 5" id="KW-0472">Membrane</keyword>
<dbReference type="PROSITE" id="PS50850">
    <property type="entry name" value="MFS"/>
    <property type="match status" value="1"/>
</dbReference>
<proteinExistence type="predicted"/>
<dbReference type="STRING" id="59733.SAMN05421769_1528"/>
<dbReference type="InterPro" id="IPR020846">
    <property type="entry name" value="MFS_dom"/>
</dbReference>
<keyword evidence="8" id="KW-1185">Reference proteome</keyword>
<keyword evidence="3 5" id="KW-1133">Transmembrane helix</keyword>
<feature type="transmembrane region" description="Helical" evidence="5">
    <location>
        <begin position="96"/>
        <end position="117"/>
    </location>
</feature>
<comment type="subcellular location">
    <subcellularLocation>
        <location evidence="1">Membrane</location>
        <topology evidence="1">Multi-pass membrane protein</topology>
    </subcellularLocation>
</comment>
<gene>
    <name evidence="7" type="ORF">SAMN05421769_1528</name>
</gene>
<feature type="transmembrane region" description="Helical" evidence="5">
    <location>
        <begin position="205"/>
        <end position="225"/>
    </location>
</feature>